<accession>A0ABV8FN00</accession>
<dbReference type="InterPro" id="IPR003703">
    <property type="entry name" value="Acyl_CoA_thio"/>
</dbReference>
<protein>
    <submittedName>
        <fullName evidence="5">Acyl-CoA thioesterase II</fullName>
    </submittedName>
</protein>
<dbReference type="PANTHER" id="PTHR11066">
    <property type="entry name" value="ACYL-COA THIOESTERASE"/>
    <property type="match status" value="1"/>
</dbReference>
<feature type="domain" description="Acyl-CoA thioesterase-like N-terminal HotDog" evidence="4">
    <location>
        <begin position="48"/>
        <end position="127"/>
    </location>
</feature>
<dbReference type="PANTHER" id="PTHR11066:SF34">
    <property type="entry name" value="ACYL-COENZYME A THIOESTERASE 8"/>
    <property type="match status" value="1"/>
</dbReference>
<evidence type="ECO:0000259" key="4">
    <source>
        <dbReference type="Pfam" id="PF13622"/>
    </source>
</evidence>
<dbReference type="EMBL" id="JBHSBH010000009">
    <property type="protein sequence ID" value="MFC3997217.1"/>
    <property type="molecule type" value="Genomic_DNA"/>
</dbReference>
<reference evidence="6" key="1">
    <citation type="journal article" date="2019" name="Int. J. Syst. Evol. Microbiol.">
        <title>The Global Catalogue of Microorganisms (GCM) 10K type strain sequencing project: providing services to taxonomists for standard genome sequencing and annotation.</title>
        <authorList>
            <consortium name="The Broad Institute Genomics Platform"/>
            <consortium name="The Broad Institute Genome Sequencing Center for Infectious Disease"/>
            <person name="Wu L."/>
            <person name="Ma J."/>
        </authorList>
    </citation>
    <scope>NUCLEOTIDE SEQUENCE [LARGE SCALE GENOMIC DNA]</scope>
    <source>
        <strain evidence="6">TBRC 1826</strain>
    </source>
</reference>
<evidence type="ECO:0000313" key="5">
    <source>
        <dbReference type="EMBL" id="MFC3997217.1"/>
    </source>
</evidence>
<evidence type="ECO:0000313" key="6">
    <source>
        <dbReference type="Proteomes" id="UP001595847"/>
    </source>
</evidence>
<evidence type="ECO:0000256" key="2">
    <source>
        <dbReference type="ARBA" id="ARBA00022801"/>
    </source>
</evidence>
<dbReference type="Gene3D" id="2.40.160.210">
    <property type="entry name" value="Acyl-CoA thioesterase, double hotdog domain"/>
    <property type="match status" value="1"/>
</dbReference>
<comment type="similarity">
    <text evidence="1">Belongs to the C/M/P thioester hydrolase family.</text>
</comment>
<sequence length="307" mass="33543">MTDDLAAGGGPEAAGAAQPGQTLEGLLRILDLERIEDDIFRGRSPHGGPQRVFGGQVAGQALVAAGRTVPADRHVHSLHAYFIRPGDPSVPIVYEVDRVRDGRSFTTRRVVAVQHGKAIFTLSASFHGEEPGLEHQVPMPDVPAPEDLPTTRERLFAAFGKVPRFASWHPIEMRPAGPLSFEVERDPGLSTTRNLVWLRVDGDLPADPLLHVCLMTYASDMTLLDTVLLRHGRSFAGISMASLDHAMWFHRPFRADEWLLYAQETPSATGARGLARGLFFTRSGRLVCSVVQEGLIRVLDREGPAAP</sequence>
<name>A0ABV8FN00_9ACTN</name>
<dbReference type="NCBIfam" id="TIGR00189">
    <property type="entry name" value="tesB"/>
    <property type="match status" value="1"/>
</dbReference>
<feature type="domain" description="Acyl-CoA thioesterase 2 C-terminal" evidence="3">
    <location>
        <begin position="191"/>
        <end position="295"/>
    </location>
</feature>
<dbReference type="CDD" id="cd03444">
    <property type="entry name" value="Thioesterase_II_repeat1"/>
    <property type="match status" value="1"/>
</dbReference>
<dbReference type="Proteomes" id="UP001595847">
    <property type="component" value="Unassembled WGS sequence"/>
</dbReference>
<dbReference type="InterPro" id="IPR049449">
    <property type="entry name" value="TesB_ACOT8-like_N"/>
</dbReference>
<dbReference type="RefSeq" id="WP_378533969.1">
    <property type="nucleotide sequence ID" value="NZ_JBHSBH010000009.1"/>
</dbReference>
<dbReference type="InterPro" id="IPR025652">
    <property type="entry name" value="TesB_C"/>
</dbReference>
<proteinExistence type="inferred from homology"/>
<evidence type="ECO:0000259" key="3">
    <source>
        <dbReference type="Pfam" id="PF02551"/>
    </source>
</evidence>
<dbReference type="InterPro" id="IPR042171">
    <property type="entry name" value="Acyl-CoA_hotdog"/>
</dbReference>
<evidence type="ECO:0000256" key="1">
    <source>
        <dbReference type="ARBA" id="ARBA00006538"/>
    </source>
</evidence>
<dbReference type="CDD" id="cd03445">
    <property type="entry name" value="Thioesterase_II_repeat2"/>
    <property type="match status" value="1"/>
</dbReference>
<organism evidence="5 6">
    <name type="scientific">Nocardiopsis sediminis</name>
    <dbReference type="NCBI Taxonomy" id="1778267"/>
    <lineage>
        <taxon>Bacteria</taxon>
        <taxon>Bacillati</taxon>
        <taxon>Actinomycetota</taxon>
        <taxon>Actinomycetes</taxon>
        <taxon>Streptosporangiales</taxon>
        <taxon>Nocardiopsidaceae</taxon>
        <taxon>Nocardiopsis</taxon>
    </lineage>
</organism>
<gene>
    <name evidence="5" type="primary">tesB</name>
    <name evidence="5" type="ORF">ACFOVU_14885</name>
</gene>
<dbReference type="SUPFAM" id="SSF54637">
    <property type="entry name" value="Thioesterase/thiol ester dehydrase-isomerase"/>
    <property type="match status" value="2"/>
</dbReference>
<dbReference type="Pfam" id="PF13622">
    <property type="entry name" value="4HBT_3"/>
    <property type="match status" value="1"/>
</dbReference>
<keyword evidence="6" id="KW-1185">Reference proteome</keyword>
<dbReference type="InterPro" id="IPR029069">
    <property type="entry name" value="HotDog_dom_sf"/>
</dbReference>
<comment type="caution">
    <text evidence="5">The sequence shown here is derived from an EMBL/GenBank/DDBJ whole genome shotgun (WGS) entry which is preliminary data.</text>
</comment>
<keyword evidence="2" id="KW-0378">Hydrolase</keyword>
<dbReference type="Pfam" id="PF02551">
    <property type="entry name" value="Acyl_CoA_thio"/>
    <property type="match status" value="1"/>
</dbReference>